<name>A0A0G0ASF2_9BACT</name>
<dbReference type="InterPro" id="IPR011051">
    <property type="entry name" value="RmlC_Cupin_sf"/>
</dbReference>
<evidence type="ECO:0000313" key="3">
    <source>
        <dbReference type="Proteomes" id="UP000034176"/>
    </source>
</evidence>
<evidence type="ECO:0000259" key="1">
    <source>
        <dbReference type="Pfam" id="PF14667"/>
    </source>
</evidence>
<dbReference type="Proteomes" id="UP000034176">
    <property type="component" value="Unassembled WGS sequence"/>
</dbReference>
<dbReference type="SUPFAM" id="SSF51182">
    <property type="entry name" value="RmlC-like cupins"/>
    <property type="match status" value="1"/>
</dbReference>
<organism evidence="2 3">
    <name type="scientific">Candidatus Gottesmanbacteria bacterium GW2011_GWA1_34_13</name>
    <dbReference type="NCBI Taxonomy" id="1618434"/>
    <lineage>
        <taxon>Bacteria</taxon>
        <taxon>Candidatus Gottesmaniibacteriota</taxon>
    </lineage>
</organism>
<reference evidence="2 3" key="1">
    <citation type="journal article" date="2015" name="Nature">
        <title>rRNA introns, odd ribosomes, and small enigmatic genomes across a large radiation of phyla.</title>
        <authorList>
            <person name="Brown C.T."/>
            <person name="Hug L.A."/>
            <person name="Thomas B.C."/>
            <person name="Sharon I."/>
            <person name="Castelle C.J."/>
            <person name="Singh A."/>
            <person name="Wilkins M.J."/>
            <person name="Williams K.H."/>
            <person name="Banfield J.F."/>
        </authorList>
    </citation>
    <scope>NUCLEOTIDE SEQUENCE [LARGE SCALE GENOMIC DNA]</scope>
</reference>
<comment type="caution">
    <text evidence="2">The sequence shown here is derived from an EMBL/GenBank/DDBJ whole genome shotgun (WGS) entry which is preliminary data.</text>
</comment>
<evidence type="ECO:0000313" key="2">
    <source>
        <dbReference type="EMBL" id="KKP59998.1"/>
    </source>
</evidence>
<dbReference type="Gene3D" id="2.60.120.10">
    <property type="entry name" value="Jelly Rolls"/>
    <property type="match status" value="1"/>
</dbReference>
<accession>A0A0G0ASF2</accession>
<dbReference type="AlphaFoldDB" id="A0A0G0ASF2"/>
<feature type="domain" description="Capsular polysaccharide assembling protein CapF C-terminal" evidence="1">
    <location>
        <begin position="11"/>
        <end position="107"/>
    </location>
</feature>
<dbReference type="InterPro" id="IPR029303">
    <property type="entry name" value="CapF_C"/>
</dbReference>
<dbReference type="STRING" id="1618434.UR52_C0001G0078"/>
<gene>
    <name evidence="2" type="ORF">UR52_C0001G0078</name>
</gene>
<dbReference type="Pfam" id="PF14667">
    <property type="entry name" value="Polysacc_synt_C"/>
    <property type="match status" value="1"/>
</dbReference>
<protein>
    <recommendedName>
        <fullName evidence="1">Capsular polysaccharide assembling protein CapF C-terminal domain-containing protein</fullName>
    </recommendedName>
</protein>
<dbReference type="InterPro" id="IPR014710">
    <property type="entry name" value="RmlC-like_jellyroll"/>
</dbReference>
<sequence>MKIISKFPVYKDNRGQIVNIFDFTKNNKIKSSLIITSKKDAIRANHYHKTDSHYIYLISGKFEYYEKKLKNNSKIKSITINKGDSINTETGIIHAMKFLEDSIMLVLTTEDRDQKKYEKDIVRIKLI</sequence>
<proteinExistence type="predicted"/>
<dbReference type="EMBL" id="LBPN01000001">
    <property type="protein sequence ID" value="KKP59998.1"/>
    <property type="molecule type" value="Genomic_DNA"/>
</dbReference>